<dbReference type="GeneID" id="303487310"/>
<evidence type="ECO:0008006" key="3">
    <source>
        <dbReference type="Google" id="ProtNLM"/>
    </source>
</evidence>
<sequence>MSYAITGLAPSSFSDLFTLSDADLAARNAMRVEVTAHPGFPCRISLEDAAIGETVILLHHVSHDAPTPYRSAYAIYVRDVGAAADYRDSLPPVMRGRALGLRSFDAKGMLRDARLAAPGQADAAIRGLFDNPAIAYIHAHNAAHGCFVAQVDRA</sequence>
<dbReference type="RefSeq" id="WP_117353084.1">
    <property type="nucleotide sequence ID" value="NZ_CP020083.1"/>
</dbReference>
<accession>A0ABM6MAP1</accession>
<organism evidence="1 2">
    <name type="scientific">Blastomonas fulva</name>
    <dbReference type="NCBI Taxonomy" id="1550728"/>
    <lineage>
        <taxon>Bacteria</taxon>
        <taxon>Pseudomonadati</taxon>
        <taxon>Pseudomonadota</taxon>
        <taxon>Alphaproteobacteria</taxon>
        <taxon>Sphingomonadales</taxon>
        <taxon>Sphingomonadaceae</taxon>
        <taxon>Blastomonas</taxon>
    </lineage>
</organism>
<dbReference type="PIRSF" id="PIRSF034110">
    <property type="entry name" value="DUF1203"/>
    <property type="match status" value="1"/>
</dbReference>
<protein>
    <recommendedName>
        <fullName evidence="3">DUF1203 domain-containing protein</fullName>
    </recommendedName>
</protein>
<name>A0ABM6MAP1_9SPHN</name>
<evidence type="ECO:0000313" key="2">
    <source>
        <dbReference type="Proteomes" id="UP000258016"/>
    </source>
</evidence>
<reference evidence="1 2" key="1">
    <citation type="submission" date="2017-03" db="EMBL/GenBank/DDBJ databases">
        <title>Complete genome sequence of Blastomonas fulva degrading microcsystin LR.</title>
        <authorList>
            <person name="Lee H.-g."/>
            <person name="Jin L."/>
            <person name="oh H.-M."/>
        </authorList>
    </citation>
    <scope>NUCLEOTIDE SEQUENCE [LARGE SCALE GENOMIC DNA]</scope>
    <source>
        <strain evidence="1 2">T2</strain>
    </source>
</reference>
<dbReference type="EMBL" id="CP020083">
    <property type="protein sequence ID" value="ASR52962.1"/>
    <property type="molecule type" value="Genomic_DNA"/>
</dbReference>
<dbReference type="Proteomes" id="UP000258016">
    <property type="component" value="Chromosome"/>
</dbReference>
<dbReference type="Pfam" id="PF06718">
    <property type="entry name" value="DUF1203"/>
    <property type="match status" value="1"/>
</dbReference>
<proteinExistence type="predicted"/>
<dbReference type="InterPro" id="IPR009593">
    <property type="entry name" value="DUF1203"/>
</dbReference>
<gene>
    <name evidence="1" type="ORF">B5J99_17105</name>
</gene>
<evidence type="ECO:0000313" key="1">
    <source>
        <dbReference type="EMBL" id="ASR52962.1"/>
    </source>
</evidence>
<keyword evidence="2" id="KW-1185">Reference proteome</keyword>